<dbReference type="GO" id="GO:0008381">
    <property type="term" value="F:mechanosensitive monoatomic ion channel activity"/>
    <property type="evidence" value="ECO:0007669"/>
    <property type="project" value="UniProtKB-ARBA"/>
</dbReference>
<dbReference type="Gene3D" id="2.30.30.60">
    <property type="match status" value="1"/>
</dbReference>
<dbReference type="InterPro" id="IPR006685">
    <property type="entry name" value="MscS_channel_2nd"/>
</dbReference>
<keyword evidence="6 7" id="KW-0472">Membrane</keyword>
<evidence type="ECO:0000256" key="7">
    <source>
        <dbReference type="SAM" id="Phobius"/>
    </source>
</evidence>
<evidence type="ECO:0000256" key="6">
    <source>
        <dbReference type="ARBA" id="ARBA00023136"/>
    </source>
</evidence>
<dbReference type="PANTHER" id="PTHR30566:SF5">
    <property type="entry name" value="MECHANOSENSITIVE ION CHANNEL PROTEIN 1, MITOCHONDRIAL-RELATED"/>
    <property type="match status" value="1"/>
</dbReference>
<dbReference type="Pfam" id="PF00924">
    <property type="entry name" value="MS_channel_2nd"/>
    <property type="match status" value="1"/>
</dbReference>
<dbReference type="SUPFAM" id="SSF82861">
    <property type="entry name" value="Mechanosensitive channel protein MscS (YggB), transmembrane region"/>
    <property type="match status" value="1"/>
</dbReference>
<dbReference type="RefSeq" id="WP_183556986.1">
    <property type="nucleotide sequence ID" value="NZ_JACHBX010000005.1"/>
</dbReference>
<evidence type="ECO:0000313" key="12">
    <source>
        <dbReference type="Proteomes" id="UP000540787"/>
    </source>
</evidence>
<feature type="transmembrane region" description="Helical" evidence="7">
    <location>
        <begin position="225"/>
        <end position="248"/>
    </location>
</feature>
<dbReference type="GO" id="GO:0005886">
    <property type="term" value="C:plasma membrane"/>
    <property type="evidence" value="ECO:0007669"/>
    <property type="project" value="UniProtKB-SubCell"/>
</dbReference>
<dbReference type="EMBL" id="JACHBX010000005">
    <property type="protein sequence ID" value="MBB6136052.1"/>
    <property type="molecule type" value="Genomic_DNA"/>
</dbReference>
<keyword evidence="8" id="KW-0732">Signal</keyword>
<name>A0A7W9X3W5_9BURK</name>
<gene>
    <name evidence="11" type="ORF">HD842_004229</name>
</gene>
<feature type="transmembrane region" description="Helical" evidence="7">
    <location>
        <begin position="311"/>
        <end position="330"/>
    </location>
</feature>
<keyword evidence="12" id="KW-1185">Reference proteome</keyword>
<feature type="signal peptide" evidence="8">
    <location>
        <begin position="1"/>
        <end position="22"/>
    </location>
</feature>
<evidence type="ECO:0000259" key="9">
    <source>
        <dbReference type="Pfam" id="PF00924"/>
    </source>
</evidence>
<proteinExistence type="inferred from homology"/>
<evidence type="ECO:0000256" key="5">
    <source>
        <dbReference type="ARBA" id="ARBA00022989"/>
    </source>
</evidence>
<dbReference type="InterPro" id="IPR011014">
    <property type="entry name" value="MscS_channel_TM-2"/>
</dbReference>
<feature type="chain" id="PRO_5031430768" evidence="8">
    <location>
        <begin position="23"/>
        <end position="568"/>
    </location>
</feature>
<accession>A0A7W9X3W5</accession>
<comment type="similarity">
    <text evidence="2">Belongs to the MscS (TC 1.A.23) family.</text>
</comment>
<evidence type="ECO:0000313" key="11">
    <source>
        <dbReference type="EMBL" id="MBB6136052.1"/>
    </source>
</evidence>
<organism evidence="11 12">
    <name type="scientific">Massilia aurea</name>
    <dbReference type="NCBI Taxonomy" id="373040"/>
    <lineage>
        <taxon>Bacteria</taxon>
        <taxon>Pseudomonadati</taxon>
        <taxon>Pseudomonadota</taxon>
        <taxon>Betaproteobacteria</taxon>
        <taxon>Burkholderiales</taxon>
        <taxon>Oxalobacteraceae</taxon>
        <taxon>Telluria group</taxon>
        <taxon>Massilia</taxon>
    </lineage>
</organism>
<comment type="caution">
    <text evidence="11">The sequence shown here is derived from an EMBL/GenBank/DDBJ whole genome shotgun (WGS) entry which is preliminary data.</text>
</comment>
<sequence>MRLLVSLSLALLLGLTQPPAFAAGQDAEAPAAAEPAVPDPLKRETPRSMVSGLLGALGQSDYDRTALYFDLPPATSSRQRTNAVEQARAFHAVLDDGGTLDTFITLSNDPNGKVSDDLPVDQERVGEIAIQDKKIPVLLTKGQDGEHQVWRVSRETLTQITAATKRAPVVTEPAADQVVVAGAPLKDWALLLGLGVLVFGGLWMLSALIVFCMRKLVPDPEANGLYRFFEAALPPVSLLIAVGVFYNWAEQLPVSIVARQTLLRYTGIVSVIALVWFGLRLVDAISELAIARMQRSQRRQVISVITLARRAAKVILLAFSCIAILSTFGIDVTTGIAALGIGGIALALGAQKTVENLVGSVTVIADRPMQVGDFIKVGDVVGTVEDVGIRSTRIRTNERTVVTIPNGDLSARQIENYAARDRFLFNPVIAIAYGNSSAKLKEAISIVQQVLAEEKNMAEGHRARLGSISERAFNIEVFSHIDVHEFDTQVIIREKLLLTIFERLEAADISLAFPTQTIVFSPSQLEAVRGGSAANGDAADVDETAKAVTPALPAPPVVWTDATPPPRT</sequence>
<evidence type="ECO:0000256" key="4">
    <source>
        <dbReference type="ARBA" id="ARBA00022692"/>
    </source>
</evidence>
<feature type="domain" description="Mechanosensitive ion channel MscS" evidence="9">
    <location>
        <begin position="353"/>
        <end position="418"/>
    </location>
</feature>
<keyword evidence="4 7" id="KW-0812">Transmembrane</keyword>
<comment type="subcellular location">
    <subcellularLocation>
        <location evidence="1">Cell membrane</location>
        <topology evidence="1">Multi-pass membrane protein</topology>
    </subcellularLocation>
</comment>
<evidence type="ECO:0000256" key="8">
    <source>
        <dbReference type="SAM" id="SignalP"/>
    </source>
</evidence>
<dbReference type="Proteomes" id="UP000540787">
    <property type="component" value="Unassembled WGS sequence"/>
</dbReference>
<dbReference type="InterPro" id="IPR023408">
    <property type="entry name" value="MscS_beta-dom_sf"/>
</dbReference>
<dbReference type="SUPFAM" id="SSF82689">
    <property type="entry name" value="Mechanosensitive channel protein MscS (YggB), C-terminal domain"/>
    <property type="match status" value="1"/>
</dbReference>
<dbReference type="InterPro" id="IPR010920">
    <property type="entry name" value="LSM_dom_sf"/>
</dbReference>
<evidence type="ECO:0000256" key="2">
    <source>
        <dbReference type="ARBA" id="ARBA00008017"/>
    </source>
</evidence>
<feature type="transmembrane region" description="Helical" evidence="7">
    <location>
        <begin position="268"/>
        <end position="290"/>
    </location>
</feature>
<evidence type="ECO:0000256" key="1">
    <source>
        <dbReference type="ARBA" id="ARBA00004651"/>
    </source>
</evidence>
<dbReference type="InterPro" id="IPR011066">
    <property type="entry name" value="MscS_channel_C_sf"/>
</dbReference>
<dbReference type="Gene3D" id="1.10.287.1260">
    <property type="match status" value="1"/>
</dbReference>
<feature type="domain" description="Mechanosensitive ion channel transmembrane helices 2/3" evidence="10">
    <location>
        <begin position="313"/>
        <end position="351"/>
    </location>
</feature>
<evidence type="ECO:0000256" key="3">
    <source>
        <dbReference type="ARBA" id="ARBA00022475"/>
    </source>
</evidence>
<dbReference type="InterPro" id="IPR049142">
    <property type="entry name" value="MS_channel_1st"/>
</dbReference>
<feature type="transmembrane region" description="Helical" evidence="7">
    <location>
        <begin position="188"/>
        <end position="213"/>
    </location>
</feature>
<protein>
    <submittedName>
        <fullName evidence="11">MscS family membrane protein</fullName>
    </submittedName>
</protein>
<keyword evidence="5 7" id="KW-1133">Transmembrane helix</keyword>
<dbReference type="PANTHER" id="PTHR30566">
    <property type="entry name" value="YNAI-RELATED MECHANOSENSITIVE ION CHANNEL"/>
    <property type="match status" value="1"/>
</dbReference>
<reference evidence="11 12" key="1">
    <citation type="submission" date="2020-08" db="EMBL/GenBank/DDBJ databases">
        <title>The Agave Microbiome: Exploring the role of microbial communities in plant adaptations to desert environments.</title>
        <authorList>
            <person name="Partida-Martinez L.P."/>
        </authorList>
    </citation>
    <scope>NUCLEOTIDE SEQUENCE [LARGE SCALE GENOMIC DNA]</scope>
    <source>
        <strain evidence="11 12">AT3.2</strain>
    </source>
</reference>
<keyword evidence="3" id="KW-1003">Cell membrane</keyword>
<evidence type="ECO:0000259" key="10">
    <source>
        <dbReference type="Pfam" id="PF21088"/>
    </source>
</evidence>
<dbReference type="Pfam" id="PF21088">
    <property type="entry name" value="MS_channel_1st"/>
    <property type="match status" value="1"/>
</dbReference>
<dbReference type="SUPFAM" id="SSF50182">
    <property type="entry name" value="Sm-like ribonucleoproteins"/>
    <property type="match status" value="1"/>
</dbReference>
<dbReference type="AlphaFoldDB" id="A0A7W9X3W5"/>